<evidence type="ECO:0000256" key="3">
    <source>
        <dbReference type="ARBA" id="ARBA00022989"/>
    </source>
</evidence>
<feature type="transmembrane region" description="Helical" evidence="5">
    <location>
        <begin position="224"/>
        <end position="248"/>
    </location>
</feature>
<dbReference type="Gene3D" id="1.20.1250.20">
    <property type="entry name" value="MFS general substrate transporter like domains"/>
    <property type="match status" value="1"/>
</dbReference>
<dbReference type="GO" id="GO:0016020">
    <property type="term" value="C:membrane"/>
    <property type="evidence" value="ECO:0007669"/>
    <property type="project" value="UniProtKB-SubCell"/>
</dbReference>
<feature type="transmembrane region" description="Helical" evidence="5">
    <location>
        <begin position="47"/>
        <end position="67"/>
    </location>
</feature>
<dbReference type="PANTHER" id="PTHR21576:SF158">
    <property type="entry name" value="RIBOSOMAL RNA-PROCESSING PROTEIN 12-LIKE CONSERVED DOMAIN-CONTAINING PROTEIN"/>
    <property type="match status" value="1"/>
</dbReference>
<feature type="signal peptide" evidence="6">
    <location>
        <begin position="1"/>
        <end position="22"/>
    </location>
</feature>
<feature type="transmembrane region" description="Helical" evidence="5">
    <location>
        <begin position="176"/>
        <end position="199"/>
    </location>
</feature>
<dbReference type="GO" id="GO:0022857">
    <property type="term" value="F:transmembrane transporter activity"/>
    <property type="evidence" value="ECO:0007669"/>
    <property type="project" value="InterPro"/>
</dbReference>
<feature type="transmembrane region" description="Helical" evidence="5">
    <location>
        <begin position="325"/>
        <end position="348"/>
    </location>
</feature>
<dbReference type="SUPFAM" id="SSF103473">
    <property type="entry name" value="MFS general substrate transporter"/>
    <property type="match status" value="1"/>
</dbReference>
<evidence type="ECO:0000256" key="4">
    <source>
        <dbReference type="ARBA" id="ARBA00023136"/>
    </source>
</evidence>
<feature type="transmembrane region" description="Helical" evidence="5">
    <location>
        <begin position="101"/>
        <end position="124"/>
    </location>
</feature>
<evidence type="ECO:0000256" key="1">
    <source>
        <dbReference type="ARBA" id="ARBA00004141"/>
    </source>
</evidence>
<evidence type="ECO:0000313" key="8">
    <source>
        <dbReference type="Proteomes" id="UP000242381"/>
    </source>
</evidence>
<proteinExistence type="predicted"/>
<feature type="transmembrane region" description="Helical" evidence="5">
    <location>
        <begin position="384"/>
        <end position="404"/>
    </location>
</feature>
<dbReference type="VEuPathDB" id="FungiDB:BCV72DRAFT_259863"/>
<protein>
    <submittedName>
        <fullName evidence="7">MFS general substrate transporter</fullName>
    </submittedName>
</protein>
<keyword evidence="2 5" id="KW-0812">Transmembrane</keyword>
<gene>
    <name evidence="7" type="ORF">BCV71DRAFT_216405</name>
</gene>
<dbReference type="Proteomes" id="UP000242381">
    <property type="component" value="Unassembled WGS sequence"/>
</dbReference>
<comment type="subcellular location">
    <subcellularLocation>
        <location evidence="1">Membrane</location>
        <topology evidence="1">Multi-pass membrane protein</topology>
    </subcellularLocation>
</comment>
<dbReference type="AlphaFoldDB" id="A0A0A1N924"/>
<feature type="transmembrane region" description="Helical" evidence="5">
    <location>
        <begin position="76"/>
        <end position="95"/>
    </location>
</feature>
<keyword evidence="6" id="KW-0732">Signal</keyword>
<reference evidence="7 8" key="1">
    <citation type="journal article" date="2016" name="Proc. Natl. Acad. Sci. U.S.A.">
        <title>Lipid metabolic changes in an early divergent fungus govern the establishment of a mutualistic symbiosis with endobacteria.</title>
        <authorList>
            <person name="Lastovetsky O.A."/>
            <person name="Gaspar M.L."/>
            <person name="Mondo S.J."/>
            <person name="LaButti K.M."/>
            <person name="Sandor L."/>
            <person name="Grigoriev I.V."/>
            <person name="Henry S.A."/>
            <person name="Pawlowska T.E."/>
        </authorList>
    </citation>
    <scope>NUCLEOTIDE SEQUENCE [LARGE SCALE GENOMIC DNA]</scope>
    <source>
        <strain evidence="7 8">ATCC 11559</strain>
    </source>
</reference>
<sequence>MFRHPPSLLSFISALLIANVSGPQYVYPIYGSYLYKRLAWSTFEASIVSTACFIGVSFSGPLCSWLLERLGVKKTLRLSSAIVFFGLFLVAQTYAGRLPNHFLLVTVYFILTGFAGAASFLCALDCQSRNFKQHRGLAVGMTTASVGISGLVFSQINDTLFKSEDIAIDSTLTEDATYHFLIFLAISMSLGILTGSFFLNSVDYRPVAVLPITDQPEPKSGIQFLINPIGLALFCTLFVTLGIGYVYLANIGQILQGTHPVDLQHIRNSHITLFSLGNCASRAFFGALGDVLHHKLGISRLWIFVFAVLSLIISLYHLSDLPEDLTPYTLLISMTYGISFGVAPAIITDIGSSHKAFARNWGWMLYAPALGSQFYNILFNSFDIYQIGQWSGWVILVVLLLVIYRQRTIPSA</sequence>
<evidence type="ECO:0000256" key="6">
    <source>
        <dbReference type="SAM" id="SignalP"/>
    </source>
</evidence>
<accession>A0A0A1N924</accession>
<feature type="chain" id="PRO_5030003884" evidence="6">
    <location>
        <begin position="23"/>
        <end position="412"/>
    </location>
</feature>
<dbReference type="OMA" id="NCASRAF"/>
<dbReference type="InterPro" id="IPR036259">
    <property type="entry name" value="MFS_trans_sf"/>
</dbReference>
<keyword evidence="4 5" id="KW-0472">Membrane</keyword>
<feature type="transmembrane region" description="Helical" evidence="5">
    <location>
        <begin position="301"/>
        <end position="319"/>
    </location>
</feature>
<evidence type="ECO:0000313" key="7">
    <source>
        <dbReference type="EMBL" id="ORE17607.1"/>
    </source>
</evidence>
<name>A0A0A1N924_RHIZD</name>
<feature type="transmembrane region" description="Helical" evidence="5">
    <location>
        <begin position="136"/>
        <end position="156"/>
    </location>
</feature>
<keyword evidence="3 5" id="KW-1133">Transmembrane helix</keyword>
<evidence type="ECO:0000256" key="2">
    <source>
        <dbReference type="ARBA" id="ARBA00022692"/>
    </source>
</evidence>
<organism evidence="7 8">
    <name type="scientific">Rhizopus microsporus</name>
    <dbReference type="NCBI Taxonomy" id="58291"/>
    <lineage>
        <taxon>Eukaryota</taxon>
        <taxon>Fungi</taxon>
        <taxon>Fungi incertae sedis</taxon>
        <taxon>Mucoromycota</taxon>
        <taxon>Mucoromycotina</taxon>
        <taxon>Mucoromycetes</taxon>
        <taxon>Mucorales</taxon>
        <taxon>Mucorineae</taxon>
        <taxon>Rhizopodaceae</taxon>
        <taxon>Rhizopus</taxon>
    </lineage>
</organism>
<dbReference type="InterPro" id="IPR011701">
    <property type="entry name" value="MFS"/>
</dbReference>
<evidence type="ECO:0000256" key="5">
    <source>
        <dbReference type="SAM" id="Phobius"/>
    </source>
</evidence>
<dbReference type="PANTHER" id="PTHR21576">
    <property type="entry name" value="UNCHARACTERIZED NODULIN-LIKE PROTEIN"/>
    <property type="match status" value="1"/>
</dbReference>
<dbReference type="Pfam" id="PF07690">
    <property type="entry name" value="MFS_1"/>
    <property type="match status" value="1"/>
</dbReference>
<dbReference type="EMBL" id="KV921351">
    <property type="protein sequence ID" value="ORE17607.1"/>
    <property type="molecule type" value="Genomic_DNA"/>
</dbReference>